<dbReference type="InterPro" id="IPR001405">
    <property type="entry name" value="UPF0758"/>
</dbReference>
<organism evidence="7 8">
    <name type="scientific">Pedobacter cryotolerans</name>
    <dbReference type="NCBI Taxonomy" id="2571270"/>
    <lineage>
        <taxon>Bacteria</taxon>
        <taxon>Pseudomonadati</taxon>
        <taxon>Bacteroidota</taxon>
        <taxon>Sphingobacteriia</taxon>
        <taxon>Sphingobacteriales</taxon>
        <taxon>Sphingobacteriaceae</taxon>
        <taxon>Pedobacter</taxon>
    </lineage>
</organism>
<sequence>MEQEIYQVAEVQISYHPKFKAQDRPKISQSEQAYQIFIHQWDKGKIELLEQCKVILLNRNNRVLGLAHISQGGVTGTVLDPRVIFSIALKANATSIVIAHNHPSGNLKPSNEDINITKQIVNGGKLLGIIVADHLVITNDSYYSLADNCLM</sequence>
<evidence type="ECO:0000256" key="1">
    <source>
        <dbReference type="ARBA" id="ARBA00022670"/>
    </source>
</evidence>
<keyword evidence="4" id="KW-0862">Zinc</keyword>
<evidence type="ECO:0000313" key="8">
    <source>
        <dbReference type="Proteomes" id="UP000310477"/>
    </source>
</evidence>
<keyword evidence="3" id="KW-0378">Hydrolase</keyword>
<dbReference type="GO" id="GO:0008237">
    <property type="term" value="F:metallopeptidase activity"/>
    <property type="evidence" value="ECO:0007669"/>
    <property type="project" value="UniProtKB-KW"/>
</dbReference>
<dbReference type="PANTHER" id="PTHR30471:SF3">
    <property type="entry name" value="UPF0758 PROTEIN YEES-RELATED"/>
    <property type="match status" value="1"/>
</dbReference>
<evidence type="ECO:0000256" key="4">
    <source>
        <dbReference type="ARBA" id="ARBA00022833"/>
    </source>
</evidence>
<dbReference type="GO" id="GO:0046872">
    <property type="term" value="F:metal ion binding"/>
    <property type="evidence" value="ECO:0007669"/>
    <property type="project" value="UniProtKB-KW"/>
</dbReference>
<accession>A0A4V5NX40</accession>
<feature type="domain" description="MPN" evidence="6">
    <location>
        <begin position="26"/>
        <end position="151"/>
    </location>
</feature>
<dbReference type="InterPro" id="IPR025657">
    <property type="entry name" value="RadC_JAB"/>
</dbReference>
<dbReference type="Gene3D" id="3.40.140.10">
    <property type="entry name" value="Cytidine Deaminase, domain 2"/>
    <property type="match status" value="1"/>
</dbReference>
<dbReference type="Pfam" id="PF04002">
    <property type="entry name" value="RadC"/>
    <property type="match status" value="1"/>
</dbReference>
<dbReference type="EMBL" id="SWBO01000012">
    <property type="protein sequence ID" value="TKB97300.1"/>
    <property type="molecule type" value="Genomic_DNA"/>
</dbReference>
<dbReference type="SUPFAM" id="SSF102712">
    <property type="entry name" value="JAB1/MPN domain"/>
    <property type="match status" value="1"/>
</dbReference>
<keyword evidence="8" id="KW-1185">Reference proteome</keyword>
<reference evidence="7 8" key="1">
    <citation type="submission" date="2019-04" db="EMBL/GenBank/DDBJ databases">
        <title>Pedobacter sp. AR-2-6 sp. nov., isolated from Arctic soil.</title>
        <authorList>
            <person name="Dahal R.H."/>
            <person name="Kim D.-U."/>
        </authorList>
    </citation>
    <scope>NUCLEOTIDE SEQUENCE [LARGE SCALE GENOMIC DNA]</scope>
    <source>
        <strain evidence="7 8">AR-2-6</strain>
    </source>
</reference>
<dbReference type="Proteomes" id="UP000310477">
    <property type="component" value="Unassembled WGS sequence"/>
</dbReference>
<dbReference type="InterPro" id="IPR037518">
    <property type="entry name" value="MPN"/>
</dbReference>
<comment type="caution">
    <text evidence="7">The sequence shown here is derived from an EMBL/GenBank/DDBJ whole genome shotgun (WGS) entry which is preliminary data.</text>
</comment>
<dbReference type="InterPro" id="IPR020891">
    <property type="entry name" value="UPF0758_CS"/>
</dbReference>
<dbReference type="PROSITE" id="PS01302">
    <property type="entry name" value="UPF0758"/>
    <property type="match status" value="1"/>
</dbReference>
<name>A0A4V5NX40_9SPHI</name>
<evidence type="ECO:0000313" key="7">
    <source>
        <dbReference type="EMBL" id="TKB97300.1"/>
    </source>
</evidence>
<keyword evidence="2" id="KW-0479">Metal-binding</keyword>
<dbReference type="GO" id="GO:0006508">
    <property type="term" value="P:proteolysis"/>
    <property type="evidence" value="ECO:0007669"/>
    <property type="project" value="UniProtKB-KW"/>
</dbReference>
<dbReference type="OrthoDB" id="9804482at2"/>
<evidence type="ECO:0000256" key="2">
    <source>
        <dbReference type="ARBA" id="ARBA00022723"/>
    </source>
</evidence>
<dbReference type="CDD" id="cd08071">
    <property type="entry name" value="MPN_DUF2466"/>
    <property type="match status" value="1"/>
</dbReference>
<keyword evidence="1" id="KW-0645">Protease</keyword>
<protein>
    <submittedName>
        <fullName evidence="7">DNA repair protein</fullName>
    </submittedName>
</protein>
<dbReference type="AlphaFoldDB" id="A0A4V5NX40"/>
<evidence type="ECO:0000256" key="3">
    <source>
        <dbReference type="ARBA" id="ARBA00022801"/>
    </source>
</evidence>
<dbReference type="PANTHER" id="PTHR30471">
    <property type="entry name" value="DNA REPAIR PROTEIN RADC"/>
    <property type="match status" value="1"/>
</dbReference>
<gene>
    <name evidence="7" type="ORF">FA045_16230</name>
</gene>
<keyword evidence="5" id="KW-0482">Metalloprotease</keyword>
<evidence type="ECO:0000259" key="6">
    <source>
        <dbReference type="PROSITE" id="PS50249"/>
    </source>
</evidence>
<evidence type="ECO:0000256" key="5">
    <source>
        <dbReference type="ARBA" id="ARBA00023049"/>
    </source>
</evidence>
<proteinExistence type="predicted"/>
<dbReference type="RefSeq" id="WP_136878138.1">
    <property type="nucleotide sequence ID" value="NZ_SWBO01000012.1"/>
</dbReference>
<dbReference type="PROSITE" id="PS50249">
    <property type="entry name" value="MPN"/>
    <property type="match status" value="1"/>
</dbReference>